<evidence type="ECO:0000313" key="14">
    <source>
        <dbReference type="Proteomes" id="UP001152797"/>
    </source>
</evidence>
<feature type="domain" description="Acyl-CoA oxidase/dehydrogenase middle" evidence="7">
    <location>
        <begin position="171"/>
        <end position="272"/>
    </location>
</feature>
<dbReference type="EMBL" id="CAMXCT020000001">
    <property type="protein sequence ID" value="CAL1125369.1"/>
    <property type="molecule type" value="Genomic_DNA"/>
</dbReference>
<dbReference type="PANTHER" id="PTHR42707">
    <property type="entry name" value="ACYL-COA DEHYDROGENASE"/>
    <property type="match status" value="1"/>
</dbReference>
<dbReference type="Pfam" id="PF00501">
    <property type="entry name" value="AMP-binding"/>
    <property type="match status" value="1"/>
</dbReference>
<dbReference type="OrthoDB" id="448314at2759"/>
<dbReference type="PROSITE" id="PS00455">
    <property type="entry name" value="AMP_BINDING"/>
    <property type="match status" value="1"/>
</dbReference>
<evidence type="ECO:0000256" key="4">
    <source>
        <dbReference type="ARBA" id="ARBA00022827"/>
    </source>
</evidence>
<reference evidence="12" key="2">
    <citation type="submission" date="2024-04" db="EMBL/GenBank/DDBJ databases">
        <authorList>
            <person name="Chen Y."/>
            <person name="Shah S."/>
            <person name="Dougan E. K."/>
            <person name="Thang M."/>
            <person name="Chan C."/>
        </authorList>
    </citation>
    <scope>NUCLEOTIDE SEQUENCE [LARGE SCALE GENOMIC DNA]</scope>
</reference>
<dbReference type="InterPro" id="IPR006089">
    <property type="entry name" value="Acyl-CoA_DH_CS"/>
</dbReference>
<gene>
    <name evidence="11" type="ORF">C1SCF055_LOCUS584</name>
</gene>
<dbReference type="InterPro" id="IPR000873">
    <property type="entry name" value="AMP-dep_synth/lig_dom"/>
</dbReference>
<dbReference type="InterPro" id="IPR042099">
    <property type="entry name" value="ANL_N_sf"/>
</dbReference>
<dbReference type="InterPro" id="IPR041504">
    <property type="entry name" value="AidB_N"/>
</dbReference>
<dbReference type="InterPro" id="IPR052904">
    <property type="entry name" value="Acyl-CoA_dehydrogenase-like"/>
</dbReference>
<evidence type="ECO:0000313" key="12">
    <source>
        <dbReference type="EMBL" id="CAL1125369.1"/>
    </source>
</evidence>
<dbReference type="PANTHER" id="PTHR42707:SF2">
    <property type="entry name" value="ACD11 DEHYDROGENASE"/>
    <property type="match status" value="1"/>
</dbReference>
<dbReference type="Proteomes" id="UP001152797">
    <property type="component" value="Unassembled WGS sequence"/>
</dbReference>
<evidence type="ECO:0000256" key="2">
    <source>
        <dbReference type="ARBA" id="ARBA00009347"/>
    </source>
</evidence>
<dbReference type="InterPro" id="IPR053998">
    <property type="entry name" value="ACDH-11_C"/>
</dbReference>
<evidence type="ECO:0000259" key="10">
    <source>
        <dbReference type="Pfam" id="PF22217"/>
    </source>
</evidence>
<dbReference type="SUPFAM" id="SSF56801">
    <property type="entry name" value="Acetyl-CoA synthetase-like"/>
    <property type="match status" value="1"/>
</dbReference>
<comment type="cofactor">
    <cofactor evidence="1">
        <name>FAD</name>
        <dbReference type="ChEBI" id="CHEBI:57692"/>
    </cofactor>
</comment>
<dbReference type="Gene3D" id="2.40.110.20">
    <property type="match status" value="1"/>
</dbReference>
<dbReference type="EMBL" id="CAMXCT030000001">
    <property type="protein sequence ID" value="CAL4759306.1"/>
    <property type="molecule type" value="Genomic_DNA"/>
</dbReference>
<evidence type="ECO:0000259" key="5">
    <source>
        <dbReference type="Pfam" id="PF00441"/>
    </source>
</evidence>
<evidence type="ECO:0000313" key="13">
    <source>
        <dbReference type="EMBL" id="CAL4759306.1"/>
    </source>
</evidence>
<dbReference type="InterPro" id="IPR025110">
    <property type="entry name" value="AMP-bd_C"/>
</dbReference>
<dbReference type="Pfam" id="PF02770">
    <property type="entry name" value="Acyl-CoA_dh_M"/>
    <property type="match status" value="1"/>
</dbReference>
<dbReference type="Pfam" id="PF18158">
    <property type="entry name" value="AidB_N"/>
    <property type="match status" value="1"/>
</dbReference>
<dbReference type="GO" id="GO:0003995">
    <property type="term" value="F:acyl-CoA dehydrogenase activity"/>
    <property type="evidence" value="ECO:0007669"/>
    <property type="project" value="InterPro"/>
</dbReference>
<feature type="domain" description="Acyl-CoA dehydrogenase/oxidase C-terminal" evidence="5">
    <location>
        <begin position="283"/>
        <end position="436"/>
    </location>
</feature>
<evidence type="ECO:0000313" key="11">
    <source>
        <dbReference type="EMBL" id="CAI3971994.1"/>
    </source>
</evidence>
<feature type="domain" description="AMP-dependent synthetase/ligase" evidence="6">
    <location>
        <begin position="605"/>
        <end position="996"/>
    </location>
</feature>
<evidence type="ECO:0000259" key="9">
    <source>
        <dbReference type="Pfam" id="PF18158"/>
    </source>
</evidence>
<dbReference type="EMBL" id="CAMXCT010000001">
    <property type="protein sequence ID" value="CAI3971994.1"/>
    <property type="molecule type" value="Genomic_DNA"/>
</dbReference>
<feature type="domain" description="AMP-binding enzyme C-terminal" evidence="8">
    <location>
        <begin position="1057"/>
        <end position="1124"/>
    </location>
</feature>
<accession>A0A9P1BEH6</accession>
<evidence type="ECO:0000259" key="8">
    <source>
        <dbReference type="Pfam" id="PF13193"/>
    </source>
</evidence>
<dbReference type="InterPro" id="IPR036250">
    <property type="entry name" value="AcylCo_DH-like_C"/>
</dbReference>
<dbReference type="InterPro" id="IPR009100">
    <property type="entry name" value="AcylCoA_DH/oxidase_NM_dom_sf"/>
</dbReference>
<proteinExistence type="inferred from homology"/>
<dbReference type="SUPFAM" id="SSF47203">
    <property type="entry name" value="Acyl-CoA dehydrogenase C-terminal domain-like"/>
    <property type="match status" value="1"/>
</dbReference>
<dbReference type="Gene3D" id="1.20.140.10">
    <property type="entry name" value="Butyryl-CoA Dehydrogenase, subunit A, domain 3"/>
    <property type="match status" value="1"/>
</dbReference>
<comment type="similarity">
    <text evidence="2">Belongs to the acyl-CoA dehydrogenase family.</text>
</comment>
<dbReference type="Gene3D" id="6.10.250.600">
    <property type="match status" value="1"/>
</dbReference>
<dbReference type="PROSITE" id="PS00073">
    <property type="entry name" value="ACYL_COA_DH_2"/>
    <property type="match status" value="1"/>
</dbReference>
<evidence type="ECO:0000259" key="6">
    <source>
        <dbReference type="Pfam" id="PF00501"/>
    </source>
</evidence>
<dbReference type="Pfam" id="PF22217">
    <property type="entry name" value="ACDH-11_C"/>
    <property type="match status" value="1"/>
</dbReference>
<protein>
    <submittedName>
        <fullName evidence="13">Acyl-CoA dehydrogenase family member 11</fullName>
    </submittedName>
</protein>
<dbReference type="InterPro" id="IPR045851">
    <property type="entry name" value="AMP-bd_C_sf"/>
</dbReference>
<dbReference type="InterPro" id="IPR006091">
    <property type="entry name" value="Acyl-CoA_Oxase/DH_mid-dom"/>
</dbReference>
<dbReference type="AlphaFoldDB" id="A0A9P1BEH6"/>
<dbReference type="Gene3D" id="3.40.50.12780">
    <property type="entry name" value="N-terminal domain of ligase-like"/>
    <property type="match status" value="1"/>
</dbReference>
<evidence type="ECO:0000259" key="7">
    <source>
        <dbReference type="Pfam" id="PF02770"/>
    </source>
</evidence>
<evidence type="ECO:0000256" key="3">
    <source>
        <dbReference type="ARBA" id="ARBA00022630"/>
    </source>
</evidence>
<sequence length="1149" mass="126615">MTGFYQDGPQLENQYHDDGLLRSFLDRVLEGKARKEVENDLARFADRLLGDVGEMAADAEAHPPELVQFDAWGRRIDHIETARGWQELERVSAEEGLVAIGYDRKLGSASRVHQFAKLYLFNPSSAVFSCPLAMADGAARLIEVLGDDELKQNALAHLTSRDPAEFWTSGQWMTERTGGSDVGRGETIARADGDVYRLYGSKWFTSATTSQMAMTLARIEPPGGEAMPGSRGLSLFYVETRDADGQLNNIVINRLKDKLGTKALPTAELELQGTVAKLVGEPGRGVANITTLVNVTRLYNAISSVSLMRRGLALARDYARRRVAFGRQLADQPLHAETLANLEVDFNGCFLLAFRGIELLGREECGEASPDESAVLRLLTPIVKLFTAKHCVASASEILESFGGAGYVENTGLPKLLRDGQVLSIWEGTTNILSLDCLRAIDREGALVPFLADIRKKVAACTVDELEPCTRRINESLEKIEAYLPEVMAEGRASIEAGARRFAFALARTYAAALLVEHAGWMMQERGDGRACVIARRWCQNDLAQLDVLDADYLQHTQSLAMDEPLTTKIAQQRFSPEKPGELYTLLHYERDFADRHLLHEVVSKWARETPDHVAIAEFDTGKEYTYRQLDNITTAVAMKLIELGFRPGDFFATSLPLTAEHVFLEYACFKIGVVHAPLDLRLKAPEVIRSLGLVEPKGYALLGKTPVADFGVLGMAVKAECPYIEHFLQFTAPGDEIEGALSGVKVFAEAIAKANDPHWDPSVEKPWEAYQDATDSVRETNGAQVIYTTGSTGFPKPALLSHRNITCQNMCLAGGFDMMDNSIMLVNLPPSHVGCQAEQLMTTLFSGGTAVILHIFDAEKSLQAIEKYKVNSFGQIPALFAMQWRLPNYKDFDLSTLKFALYGGQQVSRQFLEQLSKMAPKFGTGLGLSEMAGFVTYSPLDGTVDDLLAGVGYDMPVTPLTIREPMKADGTAGDELPDGEPGEICFSGPQVFIDYVNNREAYEKTVSKDGICYTGDLGYKTEKGLMFSGRSKFVIKPKGYQVHPAQVEQHFALLTEKVACCGAVGMSHEVFSEAIVLFVEQKPDAELSTEELETHAKEIAAYMRPSHYVLLPPSGLPLNRVAKTDYVDLKERATKEVEQLRSAGKWDT</sequence>
<dbReference type="InterPro" id="IPR020845">
    <property type="entry name" value="AMP-binding_CS"/>
</dbReference>
<keyword evidence="3" id="KW-0285">Flavoprotein</keyword>
<dbReference type="SUPFAM" id="SSF56645">
    <property type="entry name" value="Acyl-CoA dehydrogenase NM domain-like"/>
    <property type="match status" value="1"/>
</dbReference>
<comment type="caution">
    <text evidence="11">The sequence shown here is derived from an EMBL/GenBank/DDBJ whole genome shotgun (WGS) entry which is preliminary data.</text>
</comment>
<dbReference type="Gene3D" id="3.30.300.30">
    <property type="match status" value="1"/>
</dbReference>
<dbReference type="Pfam" id="PF00441">
    <property type="entry name" value="Acyl-CoA_dh_1"/>
    <property type="match status" value="1"/>
</dbReference>
<dbReference type="Pfam" id="PF13193">
    <property type="entry name" value="AMP-binding_C"/>
    <property type="match status" value="1"/>
</dbReference>
<feature type="domain" description="Adaptive response protein AidB N-terminal" evidence="9">
    <location>
        <begin position="13"/>
        <end position="160"/>
    </location>
</feature>
<feature type="domain" description="Acyl-CoA dehydrogenase 11-like C-terminal" evidence="10">
    <location>
        <begin position="447"/>
        <end position="562"/>
    </location>
</feature>
<reference evidence="11" key="1">
    <citation type="submission" date="2022-10" db="EMBL/GenBank/DDBJ databases">
        <authorList>
            <person name="Chen Y."/>
            <person name="Dougan E. K."/>
            <person name="Chan C."/>
            <person name="Rhodes N."/>
            <person name="Thang M."/>
        </authorList>
    </citation>
    <scope>NUCLEOTIDE SEQUENCE</scope>
</reference>
<name>A0A9P1BEH6_9DINO</name>
<evidence type="ECO:0000256" key="1">
    <source>
        <dbReference type="ARBA" id="ARBA00001974"/>
    </source>
</evidence>
<keyword evidence="14" id="KW-1185">Reference proteome</keyword>
<organism evidence="11">
    <name type="scientific">Cladocopium goreaui</name>
    <dbReference type="NCBI Taxonomy" id="2562237"/>
    <lineage>
        <taxon>Eukaryota</taxon>
        <taxon>Sar</taxon>
        <taxon>Alveolata</taxon>
        <taxon>Dinophyceae</taxon>
        <taxon>Suessiales</taxon>
        <taxon>Symbiodiniaceae</taxon>
        <taxon>Cladocopium</taxon>
    </lineage>
</organism>
<dbReference type="InterPro" id="IPR009075">
    <property type="entry name" value="AcylCo_DH/oxidase_C"/>
</dbReference>
<keyword evidence="4" id="KW-0274">FAD</keyword>